<dbReference type="EMBL" id="LSSM01002536">
    <property type="protein sequence ID" value="OMJ21341.1"/>
    <property type="molecule type" value="Genomic_DNA"/>
</dbReference>
<evidence type="ECO:0000256" key="5">
    <source>
        <dbReference type="ARBA" id="ARBA00022833"/>
    </source>
</evidence>
<dbReference type="FunFam" id="3.30.160.60:FF:000744">
    <property type="entry name" value="zinc finger E-box-binding homeobox 1"/>
    <property type="match status" value="1"/>
</dbReference>
<dbReference type="GO" id="GO:0031519">
    <property type="term" value="C:PcG protein complex"/>
    <property type="evidence" value="ECO:0007669"/>
    <property type="project" value="TreeGrafter"/>
</dbReference>
<dbReference type="GO" id="GO:0008270">
    <property type="term" value="F:zinc ion binding"/>
    <property type="evidence" value="ECO:0007669"/>
    <property type="project" value="UniProtKB-KW"/>
</dbReference>
<evidence type="ECO:0000256" key="8">
    <source>
        <dbReference type="SAM" id="MobiDB-lite"/>
    </source>
</evidence>
<evidence type="ECO:0000313" key="11">
    <source>
        <dbReference type="Proteomes" id="UP000187429"/>
    </source>
</evidence>
<dbReference type="Proteomes" id="UP000187429">
    <property type="component" value="Unassembled WGS sequence"/>
</dbReference>
<keyword evidence="3" id="KW-0677">Repeat</keyword>
<dbReference type="Pfam" id="PF00096">
    <property type="entry name" value="zf-C2H2"/>
    <property type="match status" value="2"/>
</dbReference>
<sequence>MNKFDNSLSDMDLLNLSPDSIINFLQDCKSEPENFSTYKPSNKNIINNPSTNDLLHIIQEKLLSLPPTISPQSLRENAAESQTDSKKRNRNYEHDVSSMTQSPSTKQKTDSTEDSQEFTVKTEDSSQKCANEKTVQRYNCKYCSKSFTRPSSLTIHTYTHTGEKPHECTFPECKKRFSVLSNLRRHLKLHKNRHSAFLNQSGYSSSRGISAYPLRPYYYSSGRHLSSDPDSLSLMQLSKAKGQPILPKCNTTQSQFRNIKDSYFYPNNNVSESSLVGTYEFSPFDSKKTNSIESIPGMGSINQTNTDLHFADLSKSYISNTNKIVALPKSNGSNFDIAKRDFNDFGILDFKNNNIFDCGLKASDYRTYQDDNIFQRDSISSSYSNNSGINLAENRISYDTGNFGMTRNINNPEINKISKYQVPSALRLSTELPYEYSKPSYNQSSFLQKKYLNNSLGKPYSYDTYKPLNSSSGYLSTYHTQNIKNNLRKSISNDNPTNLGLNSYTSNYLYQSQNSNYPLSQVSINENQWYGELNENKFFTKPKNLASLENNSSFQANNIECINNDFILNSNNQKINYPENQSNSATYCLNSNNLNPSMYL</sequence>
<feature type="region of interest" description="Disordered" evidence="8">
    <location>
        <begin position="68"/>
        <end position="128"/>
    </location>
</feature>
<proteinExistence type="predicted"/>
<dbReference type="GO" id="GO:0000978">
    <property type="term" value="F:RNA polymerase II cis-regulatory region sequence-specific DNA binding"/>
    <property type="evidence" value="ECO:0007669"/>
    <property type="project" value="TreeGrafter"/>
</dbReference>
<evidence type="ECO:0000259" key="9">
    <source>
        <dbReference type="PROSITE" id="PS50157"/>
    </source>
</evidence>
<evidence type="ECO:0000256" key="2">
    <source>
        <dbReference type="ARBA" id="ARBA00022723"/>
    </source>
</evidence>
<dbReference type="AlphaFoldDB" id="A0A1R1Y2Y1"/>
<feature type="compositionally biased region" description="Polar residues" evidence="8">
    <location>
        <begin position="70"/>
        <end position="82"/>
    </location>
</feature>
<reference evidence="11" key="1">
    <citation type="submission" date="2017-01" db="EMBL/GenBank/DDBJ databases">
        <authorList>
            <person name="Wang Y."/>
            <person name="White M."/>
            <person name="Kvist S."/>
            <person name="Moncalvo J.-M."/>
        </authorList>
    </citation>
    <scope>NUCLEOTIDE SEQUENCE [LARGE SCALE GENOMIC DNA]</scope>
    <source>
        <strain evidence="11">ID-206-W2</strain>
    </source>
</reference>
<keyword evidence="4 7" id="KW-0863">Zinc-finger</keyword>
<keyword evidence="11" id="KW-1185">Reference proteome</keyword>
<feature type="compositionally biased region" description="Basic and acidic residues" evidence="8">
    <location>
        <begin position="83"/>
        <end position="96"/>
    </location>
</feature>
<dbReference type="PANTHER" id="PTHR14003">
    <property type="entry name" value="TRANSCRIPTIONAL REPRESSOR PROTEIN YY"/>
    <property type="match status" value="1"/>
</dbReference>
<feature type="domain" description="C2H2-type" evidence="9">
    <location>
        <begin position="166"/>
        <end position="195"/>
    </location>
</feature>
<evidence type="ECO:0000256" key="7">
    <source>
        <dbReference type="PROSITE-ProRule" id="PRU00042"/>
    </source>
</evidence>
<organism evidence="10 11">
    <name type="scientific">Smittium culicis</name>
    <dbReference type="NCBI Taxonomy" id="133412"/>
    <lineage>
        <taxon>Eukaryota</taxon>
        <taxon>Fungi</taxon>
        <taxon>Fungi incertae sedis</taxon>
        <taxon>Zoopagomycota</taxon>
        <taxon>Kickxellomycotina</taxon>
        <taxon>Harpellomycetes</taxon>
        <taxon>Harpellales</taxon>
        <taxon>Legeriomycetaceae</taxon>
        <taxon>Smittium</taxon>
    </lineage>
</organism>
<protein>
    <submittedName>
        <fullName evidence="10">Zinc finger protein</fullName>
    </submittedName>
</protein>
<keyword evidence="2" id="KW-0479">Metal-binding</keyword>
<evidence type="ECO:0000256" key="3">
    <source>
        <dbReference type="ARBA" id="ARBA00022737"/>
    </source>
</evidence>
<comment type="subcellular location">
    <subcellularLocation>
        <location evidence="1">Nucleus</location>
    </subcellularLocation>
</comment>
<dbReference type="PROSITE" id="PS00028">
    <property type="entry name" value="ZINC_FINGER_C2H2_1"/>
    <property type="match status" value="2"/>
</dbReference>
<dbReference type="OrthoDB" id="6077919at2759"/>
<gene>
    <name evidence="10" type="ORF">AYI69_g5856</name>
</gene>
<evidence type="ECO:0000256" key="6">
    <source>
        <dbReference type="ARBA" id="ARBA00023242"/>
    </source>
</evidence>
<dbReference type="PANTHER" id="PTHR14003:SF19">
    <property type="entry name" value="YY2 TRANSCRIPTION FACTOR"/>
    <property type="match status" value="1"/>
</dbReference>
<dbReference type="SMART" id="SM00355">
    <property type="entry name" value="ZnF_C2H2"/>
    <property type="match status" value="2"/>
</dbReference>
<accession>A0A1R1Y2Y1</accession>
<keyword evidence="6" id="KW-0539">Nucleus</keyword>
<comment type="caution">
    <text evidence="10">The sequence shown here is derived from an EMBL/GenBank/DDBJ whole genome shotgun (WGS) entry which is preliminary data.</text>
</comment>
<dbReference type="GO" id="GO:0000785">
    <property type="term" value="C:chromatin"/>
    <property type="evidence" value="ECO:0007669"/>
    <property type="project" value="TreeGrafter"/>
</dbReference>
<evidence type="ECO:0000313" key="10">
    <source>
        <dbReference type="EMBL" id="OMJ21341.1"/>
    </source>
</evidence>
<dbReference type="InterPro" id="IPR036236">
    <property type="entry name" value="Znf_C2H2_sf"/>
</dbReference>
<dbReference type="InterPro" id="IPR013087">
    <property type="entry name" value="Znf_C2H2_type"/>
</dbReference>
<evidence type="ECO:0000256" key="4">
    <source>
        <dbReference type="ARBA" id="ARBA00022771"/>
    </source>
</evidence>
<dbReference type="GO" id="GO:0005667">
    <property type="term" value="C:transcription regulator complex"/>
    <property type="evidence" value="ECO:0007669"/>
    <property type="project" value="TreeGrafter"/>
</dbReference>
<dbReference type="PROSITE" id="PS50157">
    <property type="entry name" value="ZINC_FINGER_C2H2_2"/>
    <property type="match status" value="2"/>
</dbReference>
<name>A0A1R1Y2Y1_9FUNG</name>
<evidence type="ECO:0000256" key="1">
    <source>
        <dbReference type="ARBA" id="ARBA00004123"/>
    </source>
</evidence>
<feature type="compositionally biased region" description="Polar residues" evidence="8">
    <location>
        <begin position="97"/>
        <end position="106"/>
    </location>
</feature>
<dbReference type="SUPFAM" id="SSF57667">
    <property type="entry name" value="beta-beta-alpha zinc fingers"/>
    <property type="match status" value="1"/>
</dbReference>
<feature type="domain" description="C2H2-type" evidence="9">
    <location>
        <begin position="138"/>
        <end position="165"/>
    </location>
</feature>
<dbReference type="GO" id="GO:0000981">
    <property type="term" value="F:DNA-binding transcription factor activity, RNA polymerase II-specific"/>
    <property type="evidence" value="ECO:0007669"/>
    <property type="project" value="TreeGrafter"/>
</dbReference>
<dbReference type="Gene3D" id="3.30.160.60">
    <property type="entry name" value="Classic Zinc Finger"/>
    <property type="match status" value="2"/>
</dbReference>
<keyword evidence="5" id="KW-0862">Zinc</keyword>
<dbReference type="FunFam" id="3.30.160.60:FF:000446">
    <property type="entry name" value="Zinc finger protein"/>
    <property type="match status" value="1"/>
</dbReference>